<dbReference type="PANTHER" id="PTHR12333">
    <property type="entry name" value="COMM DOMAIN CONTAINING PROTEIN 10"/>
    <property type="match status" value="1"/>
</dbReference>
<dbReference type="AlphaFoldDB" id="A0AAE0VZN9"/>
<name>A0AAE0VZN9_9BIVA</name>
<evidence type="ECO:0000259" key="1">
    <source>
        <dbReference type="PROSITE" id="PS51269"/>
    </source>
</evidence>
<dbReference type="InterPro" id="IPR037361">
    <property type="entry name" value="COMMD10"/>
</dbReference>
<dbReference type="PROSITE" id="PS51269">
    <property type="entry name" value="COMM"/>
    <property type="match status" value="1"/>
</dbReference>
<evidence type="ECO:0000313" key="3">
    <source>
        <dbReference type="Proteomes" id="UP001195483"/>
    </source>
</evidence>
<feature type="domain" description="COMM" evidence="1">
    <location>
        <begin position="129"/>
        <end position="198"/>
    </location>
</feature>
<evidence type="ECO:0000313" key="2">
    <source>
        <dbReference type="EMBL" id="KAK3595127.1"/>
    </source>
</evidence>
<gene>
    <name evidence="2" type="ORF">CHS0354_028557</name>
</gene>
<comment type="caution">
    <text evidence="2">The sequence shown here is derived from an EMBL/GenBank/DDBJ whole genome shotgun (WGS) entry which is preliminary data.</text>
</comment>
<dbReference type="PANTHER" id="PTHR12333:SF0">
    <property type="entry name" value="COMM DOMAIN-CONTAINING PROTEIN 10"/>
    <property type="match status" value="1"/>
</dbReference>
<organism evidence="2 3">
    <name type="scientific">Potamilus streckersoni</name>
    <dbReference type="NCBI Taxonomy" id="2493646"/>
    <lineage>
        <taxon>Eukaryota</taxon>
        <taxon>Metazoa</taxon>
        <taxon>Spiralia</taxon>
        <taxon>Lophotrochozoa</taxon>
        <taxon>Mollusca</taxon>
        <taxon>Bivalvia</taxon>
        <taxon>Autobranchia</taxon>
        <taxon>Heteroconchia</taxon>
        <taxon>Palaeoheterodonta</taxon>
        <taxon>Unionida</taxon>
        <taxon>Unionoidea</taxon>
        <taxon>Unionidae</taxon>
        <taxon>Ambleminae</taxon>
        <taxon>Lampsilini</taxon>
        <taxon>Potamilus</taxon>
    </lineage>
</organism>
<protein>
    <recommendedName>
        <fullName evidence="1">COMM domain-containing protein</fullName>
    </recommendedName>
</protein>
<reference evidence="2" key="1">
    <citation type="journal article" date="2021" name="Genome Biol. Evol.">
        <title>A High-Quality Reference Genome for a Parasitic Bivalve with Doubly Uniparental Inheritance (Bivalvia: Unionida).</title>
        <authorList>
            <person name="Smith C.H."/>
        </authorList>
    </citation>
    <scope>NUCLEOTIDE SEQUENCE</scope>
    <source>
        <strain evidence="2">CHS0354</strain>
    </source>
</reference>
<dbReference type="CDD" id="cd04758">
    <property type="entry name" value="Commd10"/>
    <property type="match status" value="1"/>
</dbReference>
<dbReference type="Pfam" id="PF21672">
    <property type="entry name" value="COMM_HN"/>
    <property type="match status" value="1"/>
</dbReference>
<keyword evidence="3" id="KW-1185">Reference proteome</keyword>
<dbReference type="EMBL" id="JAEAOA010001708">
    <property type="protein sequence ID" value="KAK3595127.1"/>
    <property type="molecule type" value="Genomic_DNA"/>
</dbReference>
<dbReference type="Pfam" id="PF07258">
    <property type="entry name" value="COMM_domain"/>
    <property type="match status" value="1"/>
</dbReference>
<sequence>MALMFTATPSIKKAAALINALDASRFPLILSRILQKIHLKDERTFSEEEEEKLQSALRLSAPDLELLLQTLEFFLQQAAYHTAKPVVLGQQLQQLEIDEDKVKAIVEAWTNSAKEIVQKLRQCRLNHKQLEDINWRLNLQMAQASKTKMKLPNAMFELGIKDENTQEKEKIKLEFTHDELYAFYNQLETIQRQLDSLS</sequence>
<dbReference type="InterPro" id="IPR017920">
    <property type="entry name" value="COMM"/>
</dbReference>
<dbReference type="Proteomes" id="UP001195483">
    <property type="component" value="Unassembled WGS sequence"/>
</dbReference>
<proteinExistence type="predicted"/>
<reference evidence="2" key="3">
    <citation type="submission" date="2023-05" db="EMBL/GenBank/DDBJ databases">
        <authorList>
            <person name="Smith C.H."/>
        </authorList>
    </citation>
    <scope>NUCLEOTIDE SEQUENCE</scope>
    <source>
        <strain evidence="2">CHS0354</strain>
        <tissue evidence="2">Mantle</tissue>
    </source>
</reference>
<accession>A0AAE0VZN9</accession>
<reference evidence="2" key="2">
    <citation type="journal article" date="2021" name="Genome Biol. Evol.">
        <title>Developing a high-quality reference genome for a parasitic bivalve with doubly uniparental inheritance (Bivalvia: Unionida).</title>
        <authorList>
            <person name="Smith C.H."/>
        </authorList>
    </citation>
    <scope>NUCLEOTIDE SEQUENCE</scope>
    <source>
        <strain evidence="2">CHS0354</strain>
        <tissue evidence="2">Mantle</tissue>
    </source>
</reference>